<organism evidence="9 10">
    <name type="scientific">Hibiscus syriacus</name>
    <name type="common">Rose of Sharon</name>
    <dbReference type="NCBI Taxonomy" id="106335"/>
    <lineage>
        <taxon>Eukaryota</taxon>
        <taxon>Viridiplantae</taxon>
        <taxon>Streptophyta</taxon>
        <taxon>Embryophyta</taxon>
        <taxon>Tracheophyta</taxon>
        <taxon>Spermatophyta</taxon>
        <taxon>Magnoliopsida</taxon>
        <taxon>eudicotyledons</taxon>
        <taxon>Gunneridae</taxon>
        <taxon>Pentapetalae</taxon>
        <taxon>rosids</taxon>
        <taxon>malvids</taxon>
        <taxon>Malvales</taxon>
        <taxon>Malvaceae</taxon>
        <taxon>Malvoideae</taxon>
        <taxon>Hibiscus</taxon>
    </lineage>
</organism>
<dbReference type="GO" id="GO:0005525">
    <property type="term" value="F:GTP binding"/>
    <property type="evidence" value="ECO:0007669"/>
    <property type="project" value="UniProtKB-KW"/>
</dbReference>
<keyword evidence="6" id="KW-0342">GTP-binding</keyword>
<dbReference type="GO" id="GO:0005737">
    <property type="term" value="C:cytoplasm"/>
    <property type="evidence" value="ECO:0007669"/>
    <property type="project" value="UniProtKB-SubCell"/>
</dbReference>
<dbReference type="PANTHER" id="PTHR44830:SF1">
    <property type="entry name" value="TR-TYPE G DOMAIN-CONTAINING PROTEIN"/>
    <property type="match status" value="1"/>
</dbReference>
<evidence type="ECO:0000256" key="1">
    <source>
        <dbReference type="ARBA" id="ARBA00004496"/>
    </source>
</evidence>
<name>A0A6A3CUJ8_HIBSY</name>
<dbReference type="CDD" id="cd03693">
    <property type="entry name" value="EF1_alpha_II"/>
    <property type="match status" value="1"/>
</dbReference>
<feature type="domain" description="Translation elongation factor EFTu-like" evidence="8">
    <location>
        <begin position="56"/>
        <end position="115"/>
    </location>
</feature>
<keyword evidence="3" id="KW-0547">Nucleotide-binding</keyword>
<evidence type="ECO:0000256" key="2">
    <source>
        <dbReference type="ARBA" id="ARBA00022490"/>
    </source>
</evidence>
<dbReference type="SUPFAM" id="SSF50447">
    <property type="entry name" value="Translation proteins"/>
    <property type="match status" value="1"/>
</dbReference>
<comment type="subcellular location">
    <subcellularLocation>
        <location evidence="1">Cytoplasm</location>
    </subcellularLocation>
</comment>
<keyword evidence="10" id="KW-1185">Reference proteome</keyword>
<evidence type="ECO:0000313" key="10">
    <source>
        <dbReference type="Proteomes" id="UP000436088"/>
    </source>
</evidence>
<protein>
    <recommendedName>
        <fullName evidence="8">Translation elongation factor EFTu-like domain-containing protein</fullName>
    </recommendedName>
</protein>
<keyword evidence="7" id="KW-0732">Signal</keyword>
<reference evidence="9" key="1">
    <citation type="submission" date="2019-09" db="EMBL/GenBank/DDBJ databases">
        <title>Draft genome information of white flower Hibiscus syriacus.</title>
        <authorList>
            <person name="Kim Y.-M."/>
        </authorList>
    </citation>
    <scope>NUCLEOTIDE SEQUENCE [LARGE SCALE GENOMIC DNA]</scope>
    <source>
        <strain evidence="9">YM2019G1</strain>
    </source>
</reference>
<proteinExistence type="predicted"/>
<keyword evidence="5" id="KW-0648">Protein biosynthesis</keyword>
<dbReference type="EMBL" id="VEPZ02000135">
    <property type="protein sequence ID" value="KAE8732766.1"/>
    <property type="molecule type" value="Genomic_DNA"/>
</dbReference>
<dbReference type="Proteomes" id="UP000436088">
    <property type="component" value="Unassembled WGS sequence"/>
</dbReference>
<keyword evidence="4" id="KW-0251">Elongation factor</keyword>
<evidence type="ECO:0000256" key="3">
    <source>
        <dbReference type="ARBA" id="ARBA00022741"/>
    </source>
</evidence>
<sequence>MIERSTALTGIRVLLSLRLLTRSMSPRAKRPSDKPLYLPLQDVYKIYSTRPFPVSRVETGVLKPDMVMTFGPSSLTTKVKSVEMHHESLPKAFPGDNVGFNVKDVAVKDFKCGYVTSNSKDDPAKEVVNFTSHYEPPWLNWKRICIGP</sequence>
<dbReference type="FunFam" id="2.40.30.10:FF:000003">
    <property type="entry name" value="Elongation factor 1-alpha"/>
    <property type="match status" value="1"/>
</dbReference>
<dbReference type="PANTHER" id="PTHR44830">
    <property type="entry name" value="ELONGATION FACTOR 1 ALPHA"/>
    <property type="match status" value="1"/>
</dbReference>
<evidence type="ECO:0000256" key="4">
    <source>
        <dbReference type="ARBA" id="ARBA00022768"/>
    </source>
</evidence>
<dbReference type="GO" id="GO:0003746">
    <property type="term" value="F:translation elongation factor activity"/>
    <property type="evidence" value="ECO:0007669"/>
    <property type="project" value="UniProtKB-KW"/>
</dbReference>
<evidence type="ECO:0000256" key="6">
    <source>
        <dbReference type="ARBA" id="ARBA00023134"/>
    </source>
</evidence>
<evidence type="ECO:0000313" key="9">
    <source>
        <dbReference type="EMBL" id="KAE8732766.1"/>
    </source>
</evidence>
<dbReference type="InterPro" id="IPR009000">
    <property type="entry name" value="Transl_B-barrel_sf"/>
</dbReference>
<dbReference type="AlphaFoldDB" id="A0A6A3CUJ8"/>
<dbReference type="InterPro" id="IPR004161">
    <property type="entry name" value="EFTu-like_2"/>
</dbReference>
<evidence type="ECO:0000259" key="8">
    <source>
        <dbReference type="Pfam" id="PF03144"/>
    </source>
</evidence>
<evidence type="ECO:0000256" key="7">
    <source>
        <dbReference type="SAM" id="SignalP"/>
    </source>
</evidence>
<feature type="signal peptide" evidence="7">
    <location>
        <begin position="1"/>
        <end position="23"/>
    </location>
</feature>
<comment type="caution">
    <text evidence="9">The sequence shown here is derived from an EMBL/GenBank/DDBJ whole genome shotgun (WGS) entry which is preliminary data.</text>
</comment>
<dbReference type="Gene3D" id="2.40.30.10">
    <property type="entry name" value="Translation factors"/>
    <property type="match status" value="1"/>
</dbReference>
<dbReference type="Pfam" id="PF03144">
    <property type="entry name" value="GTP_EFTU_D2"/>
    <property type="match status" value="1"/>
</dbReference>
<accession>A0A6A3CUJ8</accession>
<feature type="chain" id="PRO_5025681278" description="Translation elongation factor EFTu-like domain-containing protein" evidence="7">
    <location>
        <begin position="24"/>
        <end position="148"/>
    </location>
</feature>
<evidence type="ECO:0000256" key="5">
    <source>
        <dbReference type="ARBA" id="ARBA00022917"/>
    </source>
</evidence>
<gene>
    <name evidence="9" type="ORF">F3Y22_tig00001732pilonHSYRG00057</name>
</gene>
<keyword evidence="2" id="KW-0963">Cytoplasm</keyword>